<proteinExistence type="predicted"/>
<dbReference type="PANTHER" id="PTHR28682:SF6">
    <property type="entry name" value="MUCIN-5AC"/>
    <property type="match status" value="1"/>
</dbReference>
<evidence type="ECO:0000313" key="3">
    <source>
        <dbReference type="Proteomes" id="UP000269221"/>
    </source>
</evidence>
<dbReference type="AlphaFoldDB" id="A0A3M0KMX5"/>
<comment type="caution">
    <text evidence="2">The sequence shown here is derived from an EMBL/GenBank/DDBJ whole genome shotgun (WGS) entry which is preliminary data.</text>
</comment>
<accession>A0A3M0KMX5</accession>
<evidence type="ECO:0000313" key="2">
    <source>
        <dbReference type="EMBL" id="RMC14582.1"/>
    </source>
</evidence>
<feature type="region of interest" description="Disordered" evidence="1">
    <location>
        <begin position="223"/>
        <end position="257"/>
    </location>
</feature>
<dbReference type="Pfam" id="PF15265">
    <property type="entry name" value="FAM196"/>
    <property type="match status" value="1"/>
</dbReference>
<sequence length="272" mass="29600">MVSREPVPGPAPAGEGSQEKAMTVRSVLLNRDSPDIESRLKRRRNRTQQVRFKDLVEAGAGRADSPPPGPAAGPGHNTPRASPPPRDPPEPAALRASRRSWPQAQPGSLTLPMPRKACMSTAIQTSPSLQKPFPAPQPRSKSVCDLQSLEGVLETSQQTIRVLLDVIQDLEKKEAQRDGRHSYRTGQDIANCGTCRDCACIIYSVEHDFRQQEGRFQQVLSHIEGDTGPSSPPTALGAAGTPSPPGQEPSPVSRLPAKLDVKKSRRKCFWFL</sequence>
<dbReference type="Proteomes" id="UP000269221">
    <property type="component" value="Unassembled WGS sequence"/>
</dbReference>
<dbReference type="EMBL" id="QRBI01000105">
    <property type="protein sequence ID" value="RMC14582.1"/>
    <property type="molecule type" value="Genomic_DNA"/>
</dbReference>
<feature type="region of interest" description="Disordered" evidence="1">
    <location>
        <begin position="1"/>
        <end position="114"/>
    </location>
</feature>
<keyword evidence="3" id="KW-1185">Reference proteome</keyword>
<reference evidence="2 3" key="1">
    <citation type="submission" date="2018-07" db="EMBL/GenBank/DDBJ databases">
        <title>A high quality draft genome assembly of the barn swallow (H. rustica rustica).</title>
        <authorList>
            <person name="Formenti G."/>
            <person name="Chiara M."/>
            <person name="Poveda L."/>
            <person name="Francoijs K.-J."/>
            <person name="Bonisoli-Alquati A."/>
            <person name="Canova L."/>
            <person name="Gianfranceschi L."/>
            <person name="Horner D.S."/>
            <person name="Saino N."/>
        </authorList>
    </citation>
    <scope>NUCLEOTIDE SEQUENCE [LARGE SCALE GENOMIC DNA]</scope>
    <source>
        <strain evidence="2">Chelidonia</strain>
        <tissue evidence="2">Blood</tissue>
    </source>
</reference>
<dbReference type="OrthoDB" id="8679980at2759"/>
<dbReference type="STRING" id="333673.A0A3M0KMX5"/>
<organism evidence="2 3">
    <name type="scientific">Hirundo rustica rustica</name>
    <dbReference type="NCBI Taxonomy" id="333673"/>
    <lineage>
        <taxon>Eukaryota</taxon>
        <taxon>Metazoa</taxon>
        <taxon>Chordata</taxon>
        <taxon>Craniata</taxon>
        <taxon>Vertebrata</taxon>
        <taxon>Euteleostomi</taxon>
        <taxon>Archelosauria</taxon>
        <taxon>Archosauria</taxon>
        <taxon>Dinosauria</taxon>
        <taxon>Saurischia</taxon>
        <taxon>Theropoda</taxon>
        <taxon>Coelurosauria</taxon>
        <taxon>Aves</taxon>
        <taxon>Neognathae</taxon>
        <taxon>Neoaves</taxon>
        <taxon>Telluraves</taxon>
        <taxon>Australaves</taxon>
        <taxon>Passeriformes</taxon>
        <taxon>Sylvioidea</taxon>
        <taxon>Hirundinidae</taxon>
        <taxon>Hirundo</taxon>
    </lineage>
</organism>
<name>A0A3M0KMX5_HIRRU</name>
<protein>
    <submittedName>
        <fullName evidence="2">Uncharacterized protein</fullName>
    </submittedName>
</protein>
<dbReference type="InterPro" id="IPR029337">
    <property type="entry name" value="INSYN2"/>
</dbReference>
<evidence type="ECO:0000256" key="1">
    <source>
        <dbReference type="SAM" id="MobiDB-lite"/>
    </source>
</evidence>
<gene>
    <name evidence="2" type="ORF">DUI87_09680</name>
</gene>
<dbReference type="PANTHER" id="PTHR28682">
    <property type="entry name" value="INHIBITORY SYNAPTIC FACTOR 2A-RELATED"/>
    <property type="match status" value="1"/>
</dbReference>